<name>X0S422_9ZZZZ</name>
<reference evidence="1" key="1">
    <citation type="journal article" date="2014" name="Front. Microbiol.">
        <title>High frequency of phylogenetically diverse reductive dehalogenase-homologous genes in deep subseafloor sedimentary metagenomes.</title>
        <authorList>
            <person name="Kawai M."/>
            <person name="Futagami T."/>
            <person name="Toyoda A."/>
            <person name="Takaki Y."/>
            <person name="Nishi S."/>
            <person name="Hori S."/>
            <person name="Arai W."/>
            <person name="Tsubouchi T."/>
            <person name="Morono Y."/>
            <person name="Uchiyama I."/>
            <person name="Ito T."/>
            <person name="Fujiyama A."/>
            <person name="Inagaki F."/>
            <person name="Takami H."/>
        </authorList>
    </citation>
    <scope>NUCLEOTIDE SEQUENCE</scope>
    <source>
        <strain evidence="1">Expedition CK06-06</strain>
    </source>
</reference>
<gene>
    <name evidence="1" type="ORF">S01H1_10982</name>
</gene>
<protein>
    <submittedName>
        <fullName evidence="1">Uncharacterized protein</fullName>
    </submittedName>
</protein>
<comment type="caution">
    <text evidence="1">The sequence shown here is derived from an EMBL/GenBank/DDBJ whole genome shotgun (WGS) entry which is preliminary data.</text>
</comment>
<dbReference type="EMBL" id="BARS01005597">
    <property type="protein sequence ID" value="GAF75828.1"/>
    <property type="molecule type" value="Genomic_DNA"/>
</dbReference>
<proteinExistence type="predicted"/>
<feature type="non-terminal residue" evidence="1">
    <location>
        <position position="1"/>
    </location>
</feature>
<organism evidence="1">
    <name type="scientific">marine sediment metagenome</name>
    <dbReference type="NCBI Taxonomy" id="412755"/>
    <lineage>
        <taxon>unclassified sequences</taxon>
        <taxon>metagenomes</taxon>
        <taxon>ecological metagenomes</taxon>
    </lineage>
</organism>
<sequence length="29" mass="3324">SPPVMVLSLESILEKVYRSALPQQRQEQP</sequence>
<dbReference type="AlphaFoldDB" id="X0S422"/>
<evidence type="ECO:0000313" key="1">
    <source>
        <dbReference type="EMBL" id="GAF75828.1"/>
    </source>
</evidence>
<accession>X0S422</accession>